<dbReference type="Proteomes" id="UP001144396">
    <property type="component" value="Unassembled WGS sequence"/>
</dbReference>
<gene>
    <name evidence="3" type="ORF">ARHIZOSPH14_03020</name>
</gene>
<keyword evidence="4" id="KW-1185">Reference proteome</keyword>
<reference evidence="3" key="1">
    <citation type="submission" date="2022-12" db="EMBL/GenBank/DDBJ databases">
        <title>Reference genome sequencing for broad-spectrum identification of bacterial and archaeal isolates by mass spectrometry.</title>
        <authorList>
            <person name="Sekiguchi Y."/>
            <person name="Tourlousse D.M."/>
        </authorList>
    </citation>
    <scope>NUCLEOTIDE SEQUENCE</scope>
    <source>
        <strain evidence="3">14</strain>
    </source>
</reference>
<feature type="domain" description="Protein-glutamine gamma-glutamyltransferase-like C-terminal" evidence="2">
    <location>
        <begin position="128"/>
        <end position="197"/>
    </location>
</feature>
<keyword evidence="1" id="KW-0812">Transmembrane</keyword>
<comment type="caution">
    <text evidence="3">The sequence shown here is derived from an EMBL/GenBank/DDBJ whole genome shotgun (WGS) entry which is preliminary data.</text>
</comment>
<evidence type="ECO:0000313" key="4">
    <source>
        <dbReference type="Proteomes" id="UP001144396"/>
    </source>
</evidence>
<feature type="transmembrane region" description="Helical" evidence="1">
    <location>
        <begin position="61"/>
        <end position="82"/>
    </location>
</feature>
<accession>A0A9W6CUR9</accession>
<organism evidence="3 4">
    <name type="scientific">Agromyces rhizosphaerae</name>
    <dbReference type="NCBI Taxonomy" id="88374"/>
    <lineage>
        <taxon>Bacteria</taxon>
        <taxon>Bacillati</taxon>
        <taxon>Actinomycetota</taxon>
        <taxon>Actinomycetes</taxon>
        <taxon>Micrococcales</taxon>
        <taxon>Microbacteriaceae</taxon>
        <taxon>Agromyces</taxon>
    </lineage>
</organism>
<keyword evidence="1" id="KW-1133">Transmembrane helix</keyword>
<evidence type="ECO:0000313" key="3">
    <source>
        <dbReference type="EMBL" id="GLI26060.1"/>
    </source>
</evidence>
<dbReference type="RefSeq" id="WP_281882058.1">
    <property type="nucleotide sequence ID" value="NZ_BSDP01000001.1"/>
</dbReference>
<evidence type="ECO:0000259" key="2">
    <source>
        <dbReference type="Pfam" id="PF13559"/>
    </source>
</evidence>
<sequence>MRLDVPLDPDADEARRLLEEELRSPEYAAASPTAFDRAADAVRQWLADLFTGGAGLPAPTLLLIGAVVAAGIVVALLLVYGVPRLRRRTSSSGAALLGDDDLRSAARLRRAAAAAAAAGDWDTAVVEAYRGLARGLDERTVLTLLPGTTAHGVADGAAPAFPSLSRRLADAADDFERVRYGGGHSDGAAYARVRDLDAELARTTPAGLAEPAGAAT</sequence>
<evidence type="ECO:0000256" key="1">
    <source>
        <dbReference type="SAM" id="Phobius"/>
    </source>
</evidence>
<dbReference type="AlphaFoldDB" id="A0A9W6CUR9"/>
<proteinExistence type="predicted"/>
<dbReference type="InterPro" id="IPR025403">
    <property type="entry name" value="TgpA-like_C"/>
</dbReference>
<dbReference type="EMBL" id="BSDP01000001">
    <property type="protein sequence ID" value="GLI26060.1"/>
    <property type="molecule type" value="Genomic_DNA"/>
</dbReference>
<protein>
    <recommendedName>
        <fullName evidence="2">Protein-glutamine gamma-glutamyltransferase-like C-terminal domain-containing protein</fullName>
    </recommendedName>
</protein>
<name>A0A9W6CUR9_9MICO</name>
<dbReference type="Pfam" id="PF13559">
    <property type="entry name" value="DUF4129"/>
    <property type="match status" value="1"/>
</dbReference>
<keyword evidence="1" id="KW-0472">Membrane</keyword>